<dbReference type="NCBIfam" id="TIGR04085">
    <property type="entry name" value="rSAM_more_4Fe4S"/>
    <property type="match status" value="1"/>
</dbReference>
<dbReference type="SUPFAM" id="SSF102114">
    <property type="entry name" value="Radical SAM enzymes"/>
    <property type="match status" value="1"/>
</dbReference>
<comment type="caution">
    <text evidence="8">The sequence shown here is derived from an EMBL/GenBank/DDBJ whole genome shotgun (WGS) entry which is preliminary data.</text>
</comment>
<keyword evidence="5" id="KW-0408">Iron</keyword>
<dbReference type="InterPro" id="IPR058240">
    <property type="entry name" value="rSAM_sf"/>
</dbReference>
<dbReference type="Pfam" id="PF13186">
    <property type="entry name" value="SPASM"/>
    <property type="match status" value="1"/>
</dbReference>
<dbReference type="AlphaFoldDB" id="A0A1F7X0B1"/>
<keyword evidence="4" id="KW-0479">Metal-binding</keyword>
<dbReference type="PIRSF" id="PIRSF037420">
    <property type="entry name" value="PQQ_syn_pqqE"/>
    <property type="match status" value="1"/>
</dbReference>
<gene>
    <name evidence="8" type="ORF">A2Z67_02100</name>
</gene>
<dbReference type="InterPro" id="IPR050377">
    <property type="entry name" value="Radical_SAM_PqqE_MftC-like"/>
</dbReference>
<name>A0A1F7X0B1_9BACT</name>
<evidence type="ECO:0000256" key="3">
    <source>
        <dbReference type="ARBA" id="ARBA00022691"/>
    </source>
</evidence>
<reference evidence="8 9" key="1">
    <citation type="journal article" date="2016" name="Nat. Commun.">
        <title>Thousands of microbial genomes shed light on interconnected biogeochemical processes in an aquifer system.</title>
        <authorList>
            <person name="Anantharaman K."/>
            <person name="Brown C.T."/>
            <person name="Hug L.A."/>
            <person name="Sharon I."/>
            <person name="Castelle C.J."/>
            <person name="Probst A.J."/>
            <person name="Thomas B.C."/>
            <person name="Singh A."/>
            <person name="Wilkins M.J."/>
            <person name="Karaoz U."/>
            <person name="Brodie E.L."/>
            <person name="Williams K.H."/>
            <person name="Hubbard S.S."/>
            <person name="Banfield J.F."/>
        </authorList>
    </citation>
    <scope>NUCLEOTIDE SEQUENCE [LARGE SCALE GENOMIC DNA]</scope>
</reference>
<dbReference type="InterPro" id="IPR017200">
    <property type="entry name" value="PqqE-like"/>
</dbReference>
<dbReference type="Pfam" id="PF04055">
    <property type="entry name" value="Radical_SAM"/>
    <property type="match status" value="1"/>
</dbReference>
<evidence type="ECO:0000256" key="5">
    <source>
        <dbReference type="ARBA" id="ARBA00023004"/>
    </source>
</evidence>
<proteinExistence type="predicted"/>
<dbReference type="GO" id="GO:0051539">
    <property type="term" value="F:4 iron, 4 sulfur cluster binding"/>
    <property type="evidence" value="ECO:0007669"/>
    <property type="project" value="UniProtKB-KW"/>
</dbReference>
<organism evidence="8 9">
    <name type="scientific">Candidatus Woesebacteria bacterium RBG_13_36_22</name>
    <dbReference type="NCBI Taxonomy" id="1802478"/>
    <lineage>
        <taxon>Bacteria</taxon>
        <taxon>Candidatus Woeseibacteriota</taxon>
    </lineage>
</organism>
<dbReference type="EMBL" id="MGFQ01000043">
    <property type="protein sequence ID" value="OGM08500.1"/>
    <property type="molecule type" value="Genomic_DNA"/>
</dbReference>
<evidence type="ECO:0000313" key="8">
    <source>
        <dbReference type="EMBL" id="OGM08500.1"/>
    </source>
</evidence>
<dbReference type="InterPro" id="IPR013785">
    <property type="entry name" value="Aldolase_TIM"/>
</dbReference>
<sequence length="356" mass="39862">MGARERLEEIDLNITNRCNIGCKHCLFSASPDKGDDLPIGIIEKLLVDGRNLGVQEVHISGGEPTVRSDYLAILQKAHDLGYFVRLQTNLFSLPKKDTSAVLKYSDEVLTSVDGLEESHDGIRKPDSFRRTMTNIQRLTEAGKRVVVVTAVQKKNLEDIPQLVDLLIKKGINAHFLFSVTPLGRAKAEDVVTSSQWEQLIAGLHDKYKGEAIDTDIVCELRHLKGNEDINFKKSDCRLYTKSHALVLPTGKVFPCSMFTSTDKSLGNVNSESFDVVWEQSPVWEFYSNKISDPDCQGCNLWGLCKGGCPGYSYIMTGNIEKKDPRCQPGQYPVCPSWKLNIQDSTLSCSTWRVMKR</sequence>
<comment type="cofactor">
    <cofactor evidence="1">
        <name>[4Fe-4S] cluster</name>
        <dbReference type="ChEBI" id="CHEBI:49883"/>
    </cofactor>
</comment>
<dbReference type="InterPro" id="IPR023885">
    <property type="entry name" value="4Fe4S-binding_SPASM_dom"/>
</dbReference>
<dbReference type="SFLD" id="SFLDG01386">
    <property type="entry name" value="main_SPASM_domain-containing"/>
    <property type="match status" value="1"/>
</dbReference>
<dbReference type="Gene3D" id="3.20.20.70">
    <property type="entry name" value="Aldolase class I"/>
    <property type="match status" value="1"/>
</dbReference>
<evidence type="ECO:0000256" key="1">
    <source>
        <dbReference type="ARBA" id="ARBA00001966"/>
    </source>
</evidence>
<protein>
    <recommendedName>
        <fullName evidence="7">Radical SAM core domain-containing protein</fullName>
    </recommendedName>
</protein>
<evidence type="ECO:0000259" key="7">
    <source>
        <dbReference type="PROSITE" id="PS51918"/>
    </source>
</evidence>
<evidence type="ECO:0000256" key="2">
    <source>
        <dbReference type="ARBA" id="ARBA00022485"/>
    </source>
</evidence>
<keyword evidence="2" id="KW-0004">4Fe-4S</keyword>
<keyword evidence="6" id="KW-0411">Iron-sulfur</keyword>
<evidence type="ECO:0000256" key="6">
    <source>
        <dbReference type="ARBA" id="ARBA00023014"/>
    </source>
</evidence>
<dbReference type="SFLD" id="SFLDG01067">
    <property type="entry name" value="SPASM/twitch_domain_containing"/>
    <property type="match status" value="1"/>
</dbReference>
<dbReference type="PANTHER" id="PTHR11228">
    <property type="entry name" value="RADICAL SAM DOMAIN PROTEIN"/>
    <property type="match status" value="1"/>
</dbReference>
<accession>A0A1F7X0B1</accession>
<dbReference type="GO" id="GO:0003824">
    <property type="term" value="F:catalytic activity"/>
    <property type="evidence" value="ECO:0007669"/>
    <property type="project" value="InterPro"/>
</dbReference>
<dbReference type="CDD" id="cd01335">
    <property type="entry name" value="Radical_SAM"/>
    <property type="match status" value="1"/>
</dbReference>
<feature type="domain" description="Radical SAM core" evidence="7">
    <location>
        <begin position="4"/>
        <end position="227"/>
    </location>
</feature>
<dbReference type="InterPro" id="IPR007197">
    <property type="entry name" value="rSAM"/>
</dbReference>
<dbReference type="SFLD" id="SFLDS00029">
    <property type="entry name" value="Radical_SAM"/>
    <property type="match status" value="1"/>
</dbReference>
<dbReference type="Proteomes" id="UP000176939">
    <property type="component" value="Unassembled WGS sequence"/>
</dbReference>
<evidence type="ECO:0000313" key="9">
    <source>
        <dbReference type="Proteomes" id="UP000176939"/>
    </source>
</evidence>
<keyword evidence="3" id="KW-0949">S-adenosyl-L-methionine</keyword>
<dbReference type="PROSITE" id="PS51918">
    <property type="entry name" value="RADICAL_SAM"/>
    <property type="match status" value="1"/>
</dbReference>
<dbReference type="PANTHER" id="PTHR11228:SF7">
    <property type="entry name" value="PQQA PEPTIDE CYCLASE"/>
    <property type="match status" value="1"/>
</dbReference>
<evidence type="ECO:0000256" key="4">
    <source>
        <dbReference type="ARBA" id="ARBA00022723"/>
    </source>
</evidence>
<dbReference type="GO" id="GO:0046872">
    <property type="term" value="F:metal ion binding"/>
    <property type="evidence" value="ECO:0007669"/>
    <property type="project" value="UniProtKB-KW"/>
</dbReference>